<evidence type="ECO:0000313" key="4">
    <source>
        <dbReference type="EMBL" id="KAG7369397.1"/>
    </source>
</evidence>
<comment type="caution">
    <text evidence="4">The sequence shown here is derived from an EMBL/GenBank/DDBJ whole genome shotgun (WGS) entry which is preliminary data.</text>
</comment>
<feature type="transmembrane region" description="Helical" evidence="3">
    <location>
        <begin position="250"/>
        <end position="272"/>
    </location>
</feature>
<dbReference type="GO" id="GO:0005886">
    <property type="term" value="C:plasma membrane"/>
    <property type="evidence" value="ECO:0007669"/>
    <property type="project" value="UniProtKB-SubCell"/>
</dbReference>
<keyword evidence="3" id="KW-1133">Transmembrane helix</keyword>
<feature type="transmembrane region" description="Helical" evidence="3">
    <location>
        <begin position="21"/>
        <end position="38"/>
    </location>
</feature>
<evidence type="ECO:0000256" key="3">
    <source>
        <dbReference type="SAM" id="Phobius"/>
    </source>
</evidence>
<dbReference type="Proteomes" id="UP000693970">
    <property type="component" value="Unassembled WGS sequence"/>
</dbReference>
<gene>
    <name evidence="4" type="ORF">IV203_032140</name>
</gene>
<dbReference type="AlphaFoldDB" id="A0A9K3LWH2"/>
<feature type="transmembrane region" description="Helical" evidence="3">
    <location>
        <begin position="203"/>
        <end position="224"/>
    </location>
</feature>
<dbReference type="GO" id="GO:0015513">
    <property type="term" value="F:high-affinity secondary active nitrite transmembrane transporter activity"/>
    <property type="evidence" value="ECO:0007669"/>
    <property type="project" value="TreeGrafter"/>
</dbReference>
<dbReference type="Pfam" id="PF01226">
    <property type="entry name" value="Form_Nir_trans"/>
    <property type="match status" value="1"/>
</dbReference>
<sequence>MLSFQSRFHNKKNKSANRRRLIYLAACLVVVLQTHITFTSPRSRTKTTVLAFQHVPVLARNKPNKWSSLSSSIVDTATTTTTTTTATTTTVSTLPIMDSISPPFVNDVSNDRDDGATFAPIPRVVISTLPQSQSTTPNTISLLNTPTEAFELLVQKGEYNARSTVEKTLVSSILGGAYVGMGAMLALAVAGNAPSLDYGLDKLLFALLFPVNLLLALQCGGQLFTGNTAAMMSAVCERRVSYEDLGKNLLVSWVGNAIGCVSFALLCSYAGVFNDGASHLAATTLASKVSADFGPTLVKAIFANWLVCLAVFLNGQAKDMTGKYLAVLLPVSAFVAIGLEHSVANMFLLPAGLLSQYHDPSITWQTVLLKNIIPVTIGNAISGSSSYNNHTRPITMLVNEDW</sequence>
<evidence type="ECO:0000313" key="5">
    <source>
        <dbReference type="Proteomes" id="UP000693970"/>
    </source>
</evidence>
<feature type="transmembrane region" description="Helical" evidence="3">
    <location>
        <begin position="325"/>
        <end position="348"/>
    </location>
</feature>
<comment type="similarity">
    <text evidence="2">Belongs to the FNT transporter (TC 1.A.16) family.</text>
</comment>
<keyword evidence="3" id="KW-0472">Membrane</keyword>
<evidence type="ECO:0000256" key="1">
    <source>
        <dbReference type="ARBA" id="ARBA00004651"/>
    </source>
</evidence>
<dbReference type="OrthoDB" id="4829at2759"/>
<dbReference type="InterPro" id="IPR000292">
    <property type="entry name" value="For/NO2_transpt"/>
</dbReference>
<organism evidence="4 5">
    <name type="scientific">Nitzschia inconspicua</name>
    <dbReference type="NCBI Taxonomy" id="303405"/>
    <lineage>
        <taxon>Eukaryota</taxon>
        <taxon>Sar</taxon>
        <taxon>Stramenopiles</taxon>
        <taxon>Ochrophyta</taxon>
        <taxon>Bacillariophyta</taxon>
        <taxon>Bacillariophyceae</taxon>
        <taxon>Bacillariophycidae</taxon>
        <taxon>Bacillariales</taxon>
        <taxon>Bacillariaceae</taxon>
        <taxon>Nitzschia</taxon>
    </lineage>
</organism>
<feature type="transmembrane region" description="Helical" evidence="3">
    <location>
        <begin position="293"/>
        <end position="313"/>
    </location>
</feature>
<dbReference type="PANTHER" id="PTHR30520:SF6">
    <property type="entry name" value="FORMATE_NITRATE FAMILY TRANSPORTER (EUROFUNG)"/>
    <property type="match status" value="1"/>
</dbReference>
<dbReference type="PANTHER" id="PTHR30520">
    <property type="entry name" value="FORMATE TRANSPORTER-RELATED"/>
    <property type="match status" value="1"/>
</dbReference>
<keyword evidence="3" id="KW-0812">Transmembrane</keyword>
<comment type="subcellular location">
    <subcellularLocation>
        <location evidence="1">Cell membrane</location>
        <topology evidence="1">Multi-pass membrane protein</topology>
    </subcellularLocation>
</comment>
<name>A0A9K3LWH2_9STRA</name>
<evidence type="ECO:0000256" key="2">
    <source>
        <dbReference type="ARBA" id="ARBA00049660"/>
    </source>
</evidence>
<accession>A0A9K3LWH2</accession>
<dbReference type="EMBL" id="JAGRRH010000006">
    <property type="protein sequence ID" value="KAG7369397.1"/>
    <property type="molecule type" value="Genomic_DNA"/>
</dbReference>
<reference evidence="4" key="1">
    <citation type="journal article" date="2021" name="Sci. Rep.">
        <title>Diploid genomic architecture of Nitzschia inconspicua, an elite biomass production diatom.</title>
        <authorList>
            <person name="Oliver A."/>
            <person name="Podell S."/>
            <person name="Pinowska A."/>
            <person name="Traller J.C."/>
            <person name="Smith S.R."/>
            <person name="McClure R."/>
            <person name="Beliaev A."/>
            <person name="Bohutskyi P."/>
            <person name="Hill E.A."/>
            <person name="Rabines A."/>
            <person name="Zheng H."/>
            <person name="Allen L.Z."/>
            <person name="Kuo A."/>
            <person name="Grigoriev I.V."/>
            <person name="Allen A.E."/>
            <person name="Hazlebeck D."/>
            <person name="Allen E.E."/>
        </authorList>
    </citation>
    <scope>NUCLEOTIDE SEQUENCE</scope>
    <source>
        <strain evidence="4">Hildebrandi</strain>
    </source>
</reference>
<dbReference type="GO" id="GO:0015707">
    <property type="term" value="P:nitrite transport"/>
    <property type="evidence" value="ECO:0007669"/>
    <property type="project" value="TreeGrafter"/>
</dbReference>
<keyword evidence="5" id="KW-1185">Reference proteome</keyword>
<dbReference type="InterPro" id="IPR024002">
    <property type="entry name" value="For/NO2_transpt_CS"/>
</dbReference>
<feature type="transmembrane region" description="Helical" evidence="3">
    <location>
        <begin position="169"/>
        <end position="191"/>
    </location>
</feature>
<dbReference type="PROSITE" id="PS01006">
    <property type="entry name" value="FORMATE_NITRITE_TP_2"/>
    <property type="match status" value="1"/>
</dbReference>
<proteinExistence type="inferred from homology"/>
<reference evidence="4" key="2">
    <citation type="submission" date="2021-04" db="EMBL/GenBank/DDBJ databases">
        <authorList>
            <person name="Podell S."/>
        </authorList>
    </citation>
    <scope>NUCLEOTIDE SEQUENCE</scope>
    <source>
        <strain evidence="4">Hildebrandi</strain>
    </source>
</reference>
<protein>
    <submittedName>
        <fullName evidence="4">Formate/nitrite transporter family protein</fullName>
    </submittedName>
</protein>